<comment type="function">
    <text evidence="7 8">Key enzyme in folate metabolism. Catalyzes an essential reaction for de novo glycine and purine synthesis, and for DNA precursor synthesis.</text>
</comment>
<dbReference type="EC" id="1.5.1.3" evidence="3 8"/>
<proteinExistence type="inferred from homology"/>
<name>A0A0G0YJP2_UNCC2</name>
<dbReference type="Gene3D" id="3.40.430.10">
    <property type="entry name" value="Dihydrofolate Reductase, subunit A"/>
    <property type="match status" value="1"/>
</dbReference>
<protein>
    <recommendedName>
        <fullName evidence="3 8">Dihydrofolate reductase</fullName>
        <ecNumber evidence="3 8">1.5.1.3</ecNumber>
    </recommendedName>
</protein>
<dbReference type="InterPro" id="IPR001796">
    <property type="entry name" value="DHFR_dom"/>
</dbReference>
<dbReference type="GO" id="GO:0046655">
    <property type="term" value="P:folic acid metabolic process"/>
    <property type="evidence" value="ECO:0007669"/>
    <property type="project" value="TreeGrafter"/>
</dbReference>
<dbReference type="PROSITE" id="PS51330">
    <property type="entry name" value="DHFR_2"/>
    <property type="match status" value="1"/>
</dbReference>
<dbReference type="GO" id="GO:0070401">
    <property type="term" value="F:NADP+ binding"/>
    <property type="evidence" value="ECO:0007669"/>
    <property type="project" value="UniProtKB-ARBA"/>
</dbReference>
<keyword evidence="6 8" id="KW-0560">Oxidoreductase</keyword>
<dbReference type="PATRIC" id="fig|1618344.3.peg.158"/>
<comment type="similarity">
    <text evidence="2 8">Belongs to the dihydrofolate reductase family.</text>
</comment>
<dbReference type="UniPathway" id="UPA00077">
    <property type="reaction ID" value="UER00158"/>
</dbReference>
<keyword evidence="5 8" id="KW-0521">NADP</keyword>
<dbReference type="PRINTS" id="PR00070">
    <property type="entry name" value="DHFR"/>
</dbReference>
<dbReference type="GO" id="GO:0006730">
    <property type="term" value="P:one-carbon metabolic process"/>
    <property type="evidence" value="ECO:0007669"/>
    <property type="project" value="UniProtKB-KW"/>
</dbReference>
<evidence type="ECO:0000313" key="10">
    <source>
        <dbReference type="EMBL" id="KKS09746.1"/>
    </source>
</evidence>
<dbReference type="CDD" id="cd00209">
    <property type="entry name" value="DHFR"/>
    <property type="match status" value="1"/>
</dbReference>
<dbReference type="PIRSF" id="PIRSF000194">
    <property type="entry name" value="DHFR"/>
    <property type="match status" value="1"/>
</dbReference>
<dbReference type="Pfam" id="PF00186">
    <property type="entry name" value="DHFR_1"/>
    <property type="match status" value="1"/>
</dbReference>
<dbReference type="PANTHER" id="PTHR48069">
    <property type="entry name" value="DIHYDROFOLATE REDUCTASE"/>
    <property type="match status" value="1"/>
</dbReference>
<dbReference type="InterPro" id="IPR024072">
    <property type="entry name" value="DHFR-like_dom_sf"/>
</dbReference>
<comment type="caution">
    <text evidence="10">The sequence shown here is derived from an EMBL/GenBank/DDBJ whole genome shotgun (WGS) entry which is preliminary data.</text>
</comment>
<evidence type="ECO:0000256" key="8">
    <source>
        <dbReference type="PIRNR" id="PIRNR000194"/>
    </source>
</evidence>
<dbReference type="FunFam" id="3.40.430.10:FF:000001">
    <property type="entry name" value="Dihydrofolate reductase"/>
    <property type="match status" value="1"/>
</dbReference>
<reference evidence="10 11" key="1">
    <citation type="journal article" date="2015" name="Nature">
        <title>rRNA introns, odd ribosomes, and small enigmatic genomes across a large radiation of phyla.</title>
        <authorList>
            <person name="Brown C.T."/>
            <person name="Hug L.A."/>
            <person name="Thomas B.C."/>
            <person name="Sharon I."/>
            <person name="Castelle C.J."/>
            <person name="Singh A."/>
            <person name="Wilkins M.J."/>
            <person name="Williams K.H."/>
            <person name="Banfield J.F."/>
        </authorList>
    </citation>
    <scope>NUCLEOTIDE SEQUENCE [LARGE SCALE GENOMIC DNA]</scope>
</reference>
<dbReference type="PANTHER" id="PTHR48069:SF3">
    <property type="entry name" value="DIHYDROFOLATE REDUCTASE"/>
    <property type="match status" value="1"/>
</dbReference>
<evidence type="ECO:0000256" key="7">
    <source>
        <dbReference type="ARBA" id="ARBA00025067"/>
    </source>
</evidence>
<dbReference type="GO" id="GO:0046654">
    <property type="term" value="P:tetrahydrofolate biosynthetic process"/>
    <property type="evidence" value="ECO:0007669"/>
    <property type="project" value="UniProtKB-UniPathway"/>
</dbReference>
<dbReference type="SUPFAM" id="SSF53597">
    <property type="entry name" value="Dihydrofolate reductase-like"/>
    <property type="match status" value="1"/>
</dbReference>
<keyword evidence="4 8" id="KW-0554">One-carbon metabolism</keyword>
<evidence type="ECO:0000256" key="6">
    <source>
        <dbReference type="ARBA" id="ARBA00023002"/>
    </source>
</evidence>
<comment type="pathway">
    <text evidence="1 8">Cofactor biosynthesis; tetrahydrofolate biosynthesis; 5,6,7,8-tetrahydrofolate from 7,8-dihydrofolate: step 1/1.</text>
</comment>
<evidence type="ECO:0000313" key="11">
    <source>
        <dbReference type="Proteomes" id="UP000033869"/>
    </source>
</evidence>
<evidence type="ECO:0000259" key="9">
    <source>
        <dbReference type="PROSITE" id="PS51330"/>
    </source>
</evidence>
<dbReference type="GO" id="GO:0004146">
    <property type="term" value="F:dihydrofolate reductase activity"/>
    <property type="evidence" value="ECO:0007669"/>
    <property type="project" value="UniProtKB-EC"/>
</dbReference>
<evidence type="ECO:0000256" key="3">
    <source>
        <dbReference type="ARBA" id="ARBA00012856"/>
    </source>
</evidence>
<dbReference type="GO" id="GO:0046452">
    <property type="term" value="P:dihydrofolate metabolic process"/>
    <property type="evidence" value="ECO:0007669"/>
    <property type="project" value="TreeGrafter"/>
</dbReference>
<feature type="domain" description="DHFR" evidence="9">
    <location>
        <begin position="5"/>
        <end position="161"/>
    </location>
</feature>
<dbReference type="Proteomes" id="UP000033869">
    <property type="component" value="Unassembled WGS sequence"/>
</dbReference>
<evidence type="ECO:0000256" key="5">
    <source>
        <dbReference type="ARBA" id="ARBA00022857"/>
    </source>
</evidence>
<evidence type="ECO:0000256" key="1">
    <source>
        <dbReference type="ARBA" id="ARBA00004903"/>
    </source>
</evidence>
<accession>A0A0G0YJP2</accession>
<dbReference type="AlphaFoldDB" id="A0A0G0YJP2"/>
<dbReference type="EMBL" id="LCBL01000001">
    <property type="protein sequence ID" value="KKS09746.1"/>
    <property type="molecule type" value="Genomic_DNA"/>
</dbReference>
<evidence type="ECO:0000256" key="2">
    <source>
        <dbReference type="ARBA" id="ARBA00009539"/>
    </source>
</evidence>
<organism evidence="10 11">
    <name type="scientific">candidate division CPR2 bacterium GW2011_GWC1_41_48</name>
    <dbReference type="NCBI Taxonomy" id="1618344"/>
    <lineage>
        <taxon>Bacteria</taxon>
        <taxon>Bacteria division CPR2</taxon>
    </lineage>
</organism>
<gene>
    <name evidence="10" type="primary">folA</name>
    <name evidence="10" type="ORF">UU65_C0001G0151</name>
</gene>
<sequence>MSKPRISIICAIAENRAIGKDNKLLWHIPNDLKRFRELTLGCPVIMGKNTFESIGNALPGRLNIILTSNRDNKYEGCVTCNTLKKALTEAKGFNREEIFVIGGGQIYAQTIGIADRLYLTIVEGEYEADTFFPDYSKFTKKVSDQKEENEGYKYRYLTLER</sequence>
<dbReference type="GO" id="GO:0005829">
    <property type="term" value="C:cytosol"/>
    <property type="evidence" value="ECO:0007669"/>
    <property type="project" value="TreeGrafter"/>
</dbReference>
<dbReference type="InterPro" id="IPR012259">
    <property type="entry name" value="DHFR"/>
</dbReference>
<evidence type="ECO:0000256" key="4">
    <source>
        <dbReference type="ARBA" id="ARBA00022563"/>
    </source>
</evidence>
<comment type="catalytic activity">
    <reaction evidence="8">
        <text>(6S)-5,6,7,8-tetrahydrofolate + NADP(+) = 7,8-dihydrofolate + NADPH + H(+)</text>
        <dbReference type="Rhea" id="RHEA:15009"/>
        <dbReference type="ChEBI" id="CHEBI:15378"/>
        <dbReference type="ChEBI" id="CHEBI:57451"/>
        <dbReference type="ChEBI" id="CHEBI:57453"/>
        <dbReference type="ChEBI" id="CHEBI:57783"/>
        <dbReference type="ChEBI" id="CHEBI:58349"/>
        <dbReference type="EC" id="1.5.1.3"/>
    </reaction>
</comment>